<dbReference type="Gene3D" id="1.10.10.60">
    <property type="entry name" value="Homeodomain-like"/>
    <property type="match status" value="2"/>
</dbReference>
<dbReference type="EMBL" id="UFQQ01000011">
    <property type="protein sequence ID" value="SSW91253.1"/>
    <property type="molecule type" value="Genomic_DNA"/>
</dbReference>
<dbReference type="PANTHER" id="PTHR46796">
    <property type="entry name" value="HTH-TYPE TRANSCRIPTIONAL ACTIVATOR RHAS-RELATED"/>
    <property type="match status" value="1"/>
</dbReference>
<dbReference type="PROSITE" id="PS00041">
    <property type="entry name" value="HTH_ARAC_FAMILY_1"/>
    <property type="match status" value="1"/>
</dbReference>
<dbReference type="Proteomes" id="UP000252631">
    <property type="component" value="Unassembled WGS sequence"/>
</dbReference>
<dbReference type="InterPro" id="IPR020449">
    <property type="entry name" value="Tscrpt_reg_AraC-type_HTH"/>
</dbReference>
<dbReference type="InterPro" id="IPR050204">
    <property type="entry name" value="AraC_XylS_family_regulators"/>
</dbReference>
<dbReference type="PRINTS" id="PR00032">
    <property type="entry name" value="HTHARAC"/>
</dbReference>
<evidence type="ECO:0000313" key="6">
    <source>
        <dbReference type="EMBL" id="SSW91253.1"/>
    </source>
</evidence>
<proteinExistence type="predicted"/>
<organism evidence="6 7">
    <name type="scientific">Rhodopseudomonas pentothenatexigens</name>
    <dbReference type="NCBI Taxonomy" id="999699"/>
    <lineage>
        <taxon>Bacteria</taxon>
        <taxon>Pseudomonadati</taxon>
        <taxon>Pseudomonadota</taxon>
        <taxon>Alphaproteobacteria</taxon>
        <taxon>Hyphomicrobiales</taxon>
        <taxon>Nitrobacteraceae</taxon>
        <taxon>Rhodopseudomonas</taxon>
    </lineage>
</organism>
<dbReference type="InterPro" id="IPR018060">
    <property type="entry name" value="HTH_AraC"/>
</dbReference>
<protein>
    <submittedName>
        <fullName evidence="6">AraC family transcriptional regulator</fullName>
    </submittedName>
</protein>
<dbReference type="GO" id="GO:0043565">
    <property type="term" value="F:sequence-specific DNA binding"/>
    <property type="evidence" value="ECO:0007669"/>
    <property type="project" value="InterPro"/>
</dbReference>
<evidence type="ECO:0000313" key="8">
    <source>
        <dbReference type="Proteomes" id="UP000256343"/>
    </source>
</evidence>
<dbReference type="Proteomes" id="UP000256343">
    <property type="component" value="Unassembled WGS sequence"/>
</dbReference>
<dbReference type="PROSITE" id="PS01124">
    <property type="entry name" value="HTH_ARAC_FAMILY_2"/>
    <property type="match status" value="1"/>
</dbReference>
<keyword evidence="1" id="KW-0805">Transcription regulation</keyword>
<evidence type="ECO:0000313" key="7">
    <source>
        <dbReference type="Proteomes" id="UP000252631"/>
    </source>
</evidence>
<gene>
    <name evidence="5" type="ORF">BJ125_11114</name>
    <name evidence="6" type="ORF">SAMN05892882_11114</name>
</gene>
<sequence length="279" mass="30042">MKRVLGAAPLRFASERSGGAFALWRHGPLHAVVAPMADDVVMAYRGPVRRLERRADGAVAIGTSRAGVVTIIPAESSARWDIAGPIEVVQLYLPRNKLRQIADENGASGNSLAERTGFPDPITARLLISAADVIEGHAMLDALFRQQLIDLLATRLLVAHATASVVAAPTRGGLAPHVLRRAIDRLRSSEDDDVSLAALAEEAGLSRFHFCRAFKDSTGLSPFAWLRQRRLEQAMEMLRDGTPVVSVAAALGYASQTAFAAAFKKLTGMSPTDWRRNAS</sequence>
<reference evidence="5 8" key="2">
    <citation type="submission" date="2018-07" db="EMBL/GenBank/DDBJ databases">
        <title>Genomic Encyclopedia of Archaeal and Bacterial Type Strains, Phase II (KMG-II): from individual species to whole genera.</title>
        <authorList>
            <person name="Goeker M."/>
        </authorList>
    </citation>
    <scope>NUCLEOTIDE SEQUENCE [LARGE SCALE GENOMIC DNA]</scope>
    <source>
        <strain evidence="5 8">JA575</strain>
    </source>
</reference>
<dbReference type="PANTHER" id="PTHR46796:SF14">
    <property type="entry name" value="TRANSCRIPTIONAL REGULATORY PROTEIN"/>
    <property type="match status" value="1"/>
</dbReference>
<dbReference type="InterPro" id="IPR009057">
    <property type="entry name" value="Homeodomain-like_sf"/>
</dbReference>
<dbReference type="SUPFAM" id="SSF46689">
    <property type="entry name" value="Homeodomain-like"/>
    <property type="match status" value="2"/>
</dbReference>
<evidence type="ECO:0000259" key="4">
    <source>
        <dbReference type="PROSITE" id="PS01124"/>
    </source>
</evidence>
<dbReference type="GO" id="GO:0003700">
    <property type="term" value="F:DNA-binding transcription factor activity"/>
    <property type="evidence" value="ECO:0007669"/>
    <property type="project" value="InterPro"/>
</dbReference>
<dbReference type="AlphaFoldDB" id="A0A336JRD4"/>
<dbReference type="Pfam" id="PF12833">
    <property type="entry name" value="HTH_18"/>
    <property type="match status" value="1"/>
</dbReference>
<evidence type="ECO:0000313" key="5">
    <source>
        <dbReference type="EMBL" id="RED33177.1"/>
    </source>
</evidence>
<keyword evidence="8" id="KW-1185">Reference proteome</keyword>
<dbReference type="EMBL" id="QRDT01000011">
    <property type="protein sequence ID" value="RED33177.1"/>
    <property type="molecule type" value="Genomic_DNA"/>
</dbReference>
<evidence type="ECO:0000256" key="2">
    <source>
        <dbReference type="ARBA" id="ARBA00023125"/>
    </source>
</evidence>
<dbReference type="SMART" id="SM00342">
    <property type="entry name" value="HTH_ARAC"/>
    <property type="match status" value="1"/>
</dbReference>
<reference evidence="6 7" key="1">
    <citation type="submission" date="2017-08" db="EMBL/GenBank/DDBJ databases">
        <authorList>
            <person name="de Groot N.N."/>
        </authorList>
    </citation>
    <scope>NUCLEOTIDE SEQUENCE [LARGE SCALE GENOMIC DNA]</scope>
    <source>
        <strain evidence="6 7">JA575</strain>
    </source>
</reference>
<keyword evidence="3" id="KW-0804">Transcription</keyword>
<keyword evidence="2" id="KW-0238">DNA-binding</keyword>
<name>A0A336JRD4_9BRAD</name>
<evidence type="ECO:0000256" key="1">
    <source>
        <dbReference type="ARBA" id="ARBA00023015"/>
    </source>
</evidence>
<dbReference type="InterPro" id="IPR018062">
    <property type="entry name" value="HTH_AraC-typ_CS"/>
</dbReference>
<evidence type="ECO:0000256" key="3">
    <source>
        <dbReference type="ARBA" id="ARBA00023163"/>
    </source>
</evidence>
<accession>A0A336JRD4</accession>
<feature type="domain" description="HTH araC/xylS-type" evidence="4">
    <location>
        <begin position="180"/>
        <end position="277"/>
    </location>
</feature>